<name>A0ABT4GR32_PAEAL</name>
<comment type="caution">
    <text evidence="1">The sequence shown here is derived from an EMBL/GenBank/DDBJ whole genome shotgun (WGS) entry which is preliminary data.</text>
</comment>
<reference evidence="1 2" key="1">
    <citation type="submission" date="2022-05" db="EMBL/GenBank/DDBJ databases">
        <title>Genome Sequencing of Bee-Associated Microbes.</title>
        <authorList>
            <person name="Dunlap C."/>
        </authorList>
    </citation>
    <scope>NUCLEOTIDE SEQUENCE [LARGE SCALE GENOMIC DNA]</scope>
    <source>
        <strain evidence="1 2">NRRL B-04010</strain>
    </source>
</reference>
<proteinExistence type="predicted"/>
<evidence type="ECO:0000313" key="1">
    <source>
        <dbReference type="EMBL" id="MCY9759155.1"/>
    </source>
</evidence>
<protein>
    <submittedName>
        <fullName evidence="1">Uncharacterized protein</fullName>
    </submittedName>
</protein>
<gene>
    <name evidence="1" type="ORF">M5X12_01070</name>
</gene>
<evidence type="ECO:0000313" key="2">
    <source>
        <dbReference type="Proteomes" id="UP001527181"/>
    </source>
</evidence>
<dbReference type="Proteomes" id="UP001527181">
    <property type="component" value="Unassembled WGS sequence"/>
</dbReference>
<dbReference type="EMBL" id="JAMDNP010000002">
    <property type="protein sequence ID" value="MCY9759155.1"/>
    <property type="molecule type" value="Genomic_DNA"/>
</dbReference>
<sequence>MFSEYDLRLLQAPTELFENLDIKPKDYMIQMAEDNYIVHRELSDREIDNSFPKNRIFQYEERYWLAGIANFPTEEAAERAINSYWEGVRQINYL</sequence>
<keyword evidence="2" id="KW-1185">Reference proteome</keyword>
<organism evidence="1 2">
    <name type="scientific">Paenibacillus alvei</name>
    <name type="common">Bacillus alvei</name>
    <dbReference type="NCBI Taxonomy" id="44250"/>
    <lineage>
        <taxon>Bacteria</taxon>
        <taxon>Bacillati</taxon>
        <taxon>Bacillota</taxon>
        <taxon>Bacilli</taxon>
        <taxon>Bacillales</taxon>
        <taxon>Paenibacillaceae</taxon>
        <taxon>Paenibacillus</taxon>
    </lineage>
</organism>
<accession>A0ABT4GR32</accession>
<dbReference type="RefSeq" id="WP_268594674.1">
    <property type="nucleotide sequence ID" value="NZ_JAMDLX010000105.1"/>
</dbReference>